<evidence type="ECO:0000256" key="1">
    <source>
        <dbReference type="ARBA" id="ARBA00007787"/>
    </source>
</evidence>
<dbReference type="CDD" id="cd02973">
    <property type="entry name" value="TRX_GRX_like"/>
    <property type="match status" value="1"/>
</dbReference>
<comment type="similarity">
    <text evidence="1">Belongs to the glutaredoxin family.</text>
</comment>
<dbReference type="PANTHER" id="PTHR37170:SF1">
    <property type="entry name" value="GLUTAREDOXIN-LIKE PROTEIN"/>
    <property type="match status" value="1"/>
</dbReference>
<evidence type="ECO:0000313" key="3">
    <source>
        <dbReference type="EMBL" id="PSO08027.1"/>
    </source>
</evidence>
<accession>A0A2R6CAW1</accession>
<evidence type="ECO:0000313" key="4">
    <source>
        <dbReference type="Proteomes" id="UP000242015"/>
    </source>
</evidence>
<protein>
    <recommendedName>
        <fullName evidence="2">Thioredoxin-like fold domain-containing protein</fullName>
    </recommendedName>
</protein>
<dbReference type="Pfam" id="PF13192">
    <property type="entry name" value="Thioredoxin_3"/>
    <property type="match status" value="1"/>
</dbReference>
<reference evidence="3 4" key="1">
    <citation type="submission" date="2017-04" db="EMBL/GenBank/DDBJ databases">
        <title>Novel microbial lineages endemic to geothermal iron-oxide mats fill important gaps in the evolutionary history of Archaea.</title>
        <authorList>
            <person name="Jay Z.J."/>
            <person name="Beam J.P."/>
            <person name="Dlakic M."/>
            <person name="Rusch D.B."/>
            <person name="Kozubal M.A."/>
            <person name="Inskeep W.P."/>
        </authorList>
    </citation>
    <scope>NUCLEOTIDE SEQUENCE [LARGE SCALE GENOMIC DNA]</scope>
    <source>
        <strain evidence="3">BE_D</strain>
    </source>
</reference>
<comment type="caution">
    <text evidence="3">The sequence shown here is derived from an EMBL/GenBank/DDBJ whole genome shotgun (WGS) entry which is preliminary data.</text>
</comment>
<dbReference type="AlphaFoldDB" id="A0A2R6CAW1"/>
<evidence type="ECO:0000259" key="2">
    <source>
        <dbReference type="Pfam" id="PF13192"/>
    </source>
</evidence>
<name>A0A2R6CAW1_9ARCH</name>
<proteinExistence type="inferred from homology"/>
<feature type="domain" description="Thioredoxin-like fold" evidence="2">
    <location>
        <begin position="53"/>
        <end position="129"/>
    </location>
</feature>
<dbReference type="InterPro" id="IPR011903">
    <property type="entry name" value="TON_0319-like"/>
</dbReference>
<dbReference type="NCBIfam" id="TIGR02187">
    <property type="entry name" value="PDO_seleno_TRX"/>
    <property type="match status" value="1"/>
</dbReference>
<dbReference type="InterPro" id="IPR012336">
    <property type="entry name" value="Thioredoxin-like_fold"/>
</dbReference>
<dbReference type="Gene3D" id="3.40.30.80">
    <property type="match status" value="1"/>
</dbReference>
<dbReference type="PANTHER" id="PTHR37170">
    <property type="entry name" value="GLUTAREDOXIN-RELATED"/>
    <property type="match status" value="1"/>
</dbReference>
<dbReference type="InterPro" id="IPR036249">
    <property type="entry name" value="Thioredoxin-like_sf"/>
</dbReference>
<sequence length="133" mass="14732">MVASNGAKLYYFGIPSGYEFRSLLDDIVDVSKNTTRLPEEVRAQIRGIGDPVHIKVFVTPTCPYCPRAVRTAHQFALENPNIRADMIEALEFPELAQQYNVMAVPKVVINESTEFEGALPENVFAESVVSALS</sequence>
<organism evidence="3 4">
    <name type="scientific">Candidatus Marsarchaeota G2 archaeon BE_D</name>
    <dbReference type="NCBI Taxonomy" id="1978158"/>
    <lineage>
        <taxon>Archaea</taxon>
        <taxon>Candidatus Marsarchaeota</taxon>
        <taxon>Candidatus Marsarchaeota group 2</taxon>
    </lineage>
</organism>
<dbReference type="PROSITE" id="PS51354">
    <property type="entry name" value="GLUTAREDOXIN_2"/>
    <property type="match status" value="1"/>
</dbReference>
<dbReference type="SUPFAM" id="SSF52833">
    <property type="entry name" value="Thioredoxin-like"/>
    <property type="match status" value="1"/>
</dbReference>
<gene>
    <name evidence="3" type="ORF">B9Q04_07730</name>
</gene>
<dbReference type="EMBL" id="NEXF01000147">
    <property type="protein sequence ID" value="PSO08027.1"/>
    <property type="molecule type" value="Genomic_DNA"/>
</dbReference>
<dbReference type="Proteomes" id="UP000242015">
    <property type="component" value="Unassembled WGS sequence"/>
</dbReference>